<dbReference type="WBParaSite" id="ASIM_0001995601-mRNA-1">
    <property type="protein sequence ID" value="ASIM_0001995601-mRNA-1"/>
    <property type="gene ID" value="ASIM_0001995601"/>
</dbReference>
<dbReference type="InterPro" id="IPR029033">
    <property type="entry name" value="His_PPase_superfam"/>
</dbReference>
<feature type="transmembrane region" description="Helical" evidence="6">
    <location>
        <begin position="7"/>
        <end position="24"/>
    </location>
</feature>
<keyword evidence="8" id="KW-1185">Reference proteome</keyword>
<evidence type="ECO:0000313" key="7">
    <source>
        <dbReference type="EMBL" id="VDK68958.1"/>
    </source>
</evidence>
<organism evidence="9">
    <name type="scientific">Anisakis simplex</name>
    <name type="common">Herring worm</name>
    <dbReference type="NCBI Taxonomy" id="6269"/>
    <lineage>
        <taxon>Eukaryota</taxon>
        <taxon>Metazoa</taxon>
        <taxon>Ecdysozoa</taxon>
        <taxon>Nematoda</taxon>
        <taxon>Chromadorea</taxon>
        <taxon>Rhabditida</taxon>
        <taxon>Spirurina</taxon>
        <taxon>Ascaridomorpha</taxon>
        <taxon>Ascaridoidea</taxon>
        <taxon>Anisakidae</taxon>
        <taxon>Anisakis</taxon>
        <taxon>Anisakis simplex complex</taxon>
    </lineage>
</organism>
<evidence type="ECO:0000256" key="2">
    <source>
        <dbReference type="ARBA" id="ARBA00022801"/>
    </source>
</evidence>
<dbReference type="SUPFAM" id="SSF53254">
    <property type="entry name" value="Phosphoglycerate mutase-like"/>
    <property type="match status" value="1"/>
</dbReference>
<evidence type="ECO:0000256" key="6">
    <source>
        <dbReference type="SAM" id="Phobius"/>
    </source>
</evidence>
<dbReference type="PANTHER" id="PTHR11567">
    <property type="entry name" value="ACID PHOSPHATASE-RELATED"/>
    <property type="match status" value="1"/>
</dbReference>
<dbReference type="Proteomes" id="UP000267096">
    <property type="component" value="Unassembled WGS sequence"/>
</dbReference>
<dbReference type="AlphaFoldDB" id="A0A0M3KG44"/>
<reference evidence="9" key="1">
    <citation type="submission" date="2017-02" db="UniProtKB">
        <authorList>
            <consortium name="WormBaseParasite"/>
        </authorList>
    </citation>
    <scope>IDENTIFICATION</scope>
</reference>
<evidence type="ECO:0000256" key="5">
    <source>
        <dbReference type="ARBA" id="ARBA00041499"/>
    </source>
</evidence>
<keyword evidence="6" id="KW-0472">Membrane</keyword>
<accession>A0A0M3KG44</accession>
<dbReference type="InterPro" id="IPR000560">
    <property type="entry name" value="His_Pase_clade-2"/>
</dbReference>
<keyword evidence="6" id="KW-1133">Transmembrane helix</keyword>
<evidence type="ECO:0000313" key="8">
    <source>
        <dbReference type="Proteomes" id="UP000267096"/>
    </source>
</evidence>
<keyword evidence="2" id="KW-0378">Hydrolase</keyword>
<dbReference type="Pfam" id="PF00328">
    <property type="entry name" value="His_Phos_2"/>
    <property type="match status" value="1"/>
</dbReference>
<feature type="transmembrane region" description="Helical" evidence="6">
    <location>
        <begin position="282"/>
        <end position="299"/>
    </location>
</feature>
<comment type="similarity">
    <text evidence="1">Belongs to the histidine acid phosphatase family.</text>
</comment>
<keyword evidence="6" id="KW-0812">Transmembrane</keyword>
<gene>
    <name evidence="7" type="ORF">ASIM_LOCUS19341</name>
</gene>
<dbReference type="Gene3D" id="3.40.50.1240">
    <property type="entry name" value="Phosphoglycerate mutase-like"/>
    <property type="match status" value="1"/>
</dbReference>
<dbReference type="EMBL" id="UYRR01037072">
    <property type="protein sequence ID" value="VDK68958.1"/>
    <property type="molecule type" value="Genomic_DNA"/>
</dbReference>
<dbReference type="OrthoDB" id="10262962at2759"/>
<reference evidence="7 8" key="2">
    <citation type="submission" date="2018-11" db="EMBL/GenBank/DDBJ databases">
        <authorList>
            <consortium name="Pathogen Informatics"/>
        </authorList>
    </citation>
    <scope>NUCLEOTIDE SEQUENCE [LARGE SCALE GENOMIC DNA]</scope>
</reference>
<evidence type="ECO:0000256" key="3">
    <source>
        <dbReference type="ARBA" id="ARBA00036311"/>
    </source>
</evidence>
<evidence type="ECO:0000256" key="1">
    <source>
        <dbReference type="ARBA" id="ARBA00005375"/>
    </source>
</evidence>
<name>A0A0M3KG44_ANISI</name>
<dbReference type="GO" id="GO:0016791">
    <property type="term" value="F:phosphatase activity"/>
    <property type="evidence" value="ECO:0007669"/>
    <property type="project" value="UniProtKB-ARBA"/>
</dbReference>
<sequence length="316" mass="36647">MSRVSKLRLFIGLIVLSTLYYFIFHDVNRSDAATRTIEMPVLLRELCQSPLHGDLVSATEGKSANVGLSECTPYREVDRRSFAKYVQLLKSEHFRNFIAIPAEMNTKLRWSPSSTRCTPREMTAEGALQHLKLGNFLRKRYSRSGWLQQTKRKLDVQVIATPYSRTFQSAIAFLTSFLYPLNKYFGKIAINLSKMTHFCMNDQCKCTNVIKLHRQYETERTPFFESHFGPKARRIFELFKYVYNISDVSDPIHLMDIALGRHVCRRMPLPCRGGICITYDDVVKVVVILVMIFIVIDFISNLMRAIKFTIILPLFF</sequence>
<proteinExistence type="inferred from homology"/>
<comment type="catalytic activity">
    <reaction evidence="3">
        <text>3-O-[beta-D-GlcA-(1-&gt;3)-beta-D-Gal-(1-&gt;3)-beta-D-Gal-(1-&gt;4)-beta-D-2-O-P-Xyl]-L-seryl-[protein] + H2O = 3-O-(beta-D-GlcA-(1-&gt;3)-beta-D-Gal-(1-&gt;3)-beta-D-Gal-(1-&gt;4)-beta-D-Xyl)-L-seryl-[protein] + phosphate</text>
        <dbReference type="Rhea" id="RHEA:56512"/>
        <dbReference type="Rhea" id="RHEA-COMP:12573"/>
        <dbReference type="Rhea" id="RHEA-COMP:14559"/>
        <dbReference type="ChEBI" id="CHEBI:15377"/>
        <dbReference type="ChEBI" id="CHEBI:43474"/>
        <dbReference type="ChEBI" id="CHEBI:132093"/>
        <dbReference type="ChEBI" id="CHEBI:140495"/>
    </reaction>
</comment>
<evidence type="ECO:0000313" key="9">
    <source>
        <dbReference type="WBParaSite" id="ASIM_0001995601-mRNA-1"/>
    </source>
</evidence>
<protein>
    <recommendedName>
        <fullName evidence="4">2-phosphoxylose phosphatase 1</fullName>
    </recommendedName>
    <alternativeName>
        <fullName evidence="5">Acid phosphatase-like protein 2</fullName>
    </alternativeName>
</protein>
<evidence type="ECO:0000256" key="4">
    <source>
        <dbReference type="ARBA" id="ARBA00040357"/>
    </source>
</evidence>
<dbReference type="PANTHER" id="PTHR11567:SF110">
    <property type="entry name" value="2-PHOSPHOXYLOSE PHOSPHATASE 1"/>
    <property type="match status" value="1"/>
</dbReference>
<dbReference type="InterPro" id="IPR050645">
    <property type="entry name" value="Histidine_acid_phosphatase"/>
</dbReference>